<dbReference type="AlphaFoldDB" id="A0A6N8HBR7"/>
<gene>
    <name evidence="2" type="ORF">GN157_02835</name>
</gene>
<organism evidence="2 3">
    <name type="scientific">Flavobacterium rakeshii</name>
    <dbReference type="NCBI Taxonomy" id="1038845"/>
    <lineage>
        <taxon>Bacteria</taxon>
        <taxon>Pseudomonadati</taxon>
        <taxon>Bacteroidota</taxon>
        <taxon>Flavobacteriia</taxon>
        <taxon>Flavobacteriales</taxon>
        <taxon>Flavobacteriaceae</taxon>
        <taxon>Flavobacterium</taxon>
    </lineage>
</organism>
<evidence type="ECO:0008006" key="4">
    <source>
        <dbReference type="Google" id="ProtNLM"/>
    </source>
</evidence>
<keyword evidence="3" id="KW-1185">Reference proteome</keyword>
<dbReference type="EMBL" id="WOWP01000011">
    <property type="protein sequence ID" value="MUV02636.1"/>
    <property type="molecule type" value="Genomic_DNA"/>
</dbReference>
<dbReference type="Proteomes" id="UP000433945">
    <property type="component" value="Unassembled WGS sequence"/>
</dbReference>
<sequence length="191" mass="20810">MKKITLLGLLFLFVSLAFVSCSDDNSNVDMNNGDTSVNLKSRSSIWGGPLVTIQNGQAVLAVAESDMLIAFNEYFKSEGYTDQVQNISIVKKTADNDPGESRYFLVGSTGLRADGRAVSANVMLSSDRFGSVELGTDPNMEFVAFCIGCPNGCHIRFIKHAGKLIPYCDEGPCTIYWCEQDEAGNPFTYSD</sequence>
<name>A0A6N8HBR7_9FLAO</name>
<dbReference type="RefSeq" id="WP_157481615.1">
    <property type="nucleotide sequence ID" value="NZ_JAZDQD010000003.1"/>
</dbReference>
<accession>A0A6N8HBR7</accession>
<feature type="signal peptide" evidence="1">
    <location>
        <begin position="1"/>
        <end position="19"/>
    </location>
</feature>
<evidence type="ECO:0000313" key="2">
    <source>
        <dbReference type="EMBL" id="MUV02636.1"/>
    </source>
</evidence>
<dbReference type="OrthoDB" id="1354370at2"/>
<feature type="chain" id="PRO_5026857958" description="Lipoprotein" evidence="1">
    <location>
        <begin position="20"/>
        <end position="191"/>
    </location>
</feature>
<comment type="caution">
    <text evidence="2">The sequence shown here is derived from an EMBL/GenBank/DDBJ whole genome shotgun (WGS) entry which is preliminary data.</text>
</comment>
<proteinExistence type="predicted"/>
<protein>
    <recommendedName>
        <fullName evidence="4">Lipoprotein</fullName>
    </recommendedName>
</protein>
<keyword evidence="1" id="KW-0732">Signal</keyword>
<dbReference type="PROSITE" id="PS51257">
    <property type="entry name" value="PROKAR_LIPOPROTEIN"/>
    <property type="match status" value="1"/>
</dbReference>
<reference evidence="2 3" key="1">
    <citation type="submission" date="2019-12" db="EMBL/GenBank/DDBJ databases">
        <authorList>
            <person name="Sun J.-Q."/>
        </authorList>
    </citation>
    <scope>NUCLEOTIDE SEQUENCE [LARGE SCALE GENOMIC DNA]</scope>
    <source>
        <strain evidence="2 3">JCM 17928</strain>
    </source>
</reference>
<evidence type="ECO:0000313" key="3">
    <source>
        <dbReference type="Proteomes" id="UP000433945"/>
    </source>
</evidence>
<evidence type="ECO:0000256" key="1">
    <source>
        <dbReference type="SAM" id="SignalP"/>
    </source>
</evidence>